<proteinExistence type="predicted"/>
<name>A0A5P9JSW7_9ALPH</name>
<feature type="region of interest" description="Disordered" evidence="1">
    <location>
        <begin position="266"/>
        <end position="293"/>
    </location>
</feature>
<protein>
    <submittedName>
        <fullName evidence="3">Uncharacterized protein</fullName>
    </submittedName>
</protein>
<evidence type="ECO:0000313" key="3">
    <source>
        <dbReference type="EMBL" id="QFU14620.1"/>
    </source>
</evidence>
<feature type="compositionally biased region" description="Polar residues" evidence="1">
    <location>
        <begin position="266"/>
        <end position="275"/>
    </location>
</feature>
<organism evidence="3 4">
    <name type="scientific">Psittacid alphaherpesvirus 5</name>
    <dbReference type="NCBI Taxonomy" id="2972693"/>
    <lineage>
        <taxon>Viruses</taxon>
        <taxon>Duplodnaviria</taxon>
        <taxon>Heunggongvirae</taxon>
        <taxon>Peploviricota</taxon>
        <taxon>Herviviricetes</taxon>
        <taxon>Herpesvirales</taxon>
        <taxon>Orthoherpesviridae</taxon>
        <taxon>Alphaherpesvirinae</taxon>
        <taxon>Iltovirus</taxon>
        <taxon>Iltovirus psittacidalpha5</taxon>
    </lineage>
</organism>
<keyword evidence="2" id="KW-0472">Membrane</keyword>
<feature type="transmembrane region" description="Helical" evidence="2">
    <location>
        <begin position="320"/>
        <end position="344"/>
    </location>
</feature>
<keyword evidence="4" id="KW-1185">Reference proteome</keyword>
<sequence>MMHTVQVLCAVGSRKPGYELIIALAALIITWSAIYIEATSPYFDVLSAGLKKFNTSVLPSHQEVRHIRFINCSSATLPAPHLALKDGRTSIDVKWTVNVQRGSKPCSLSLLEQSWYDCPIYSGELDKSKCRTVGPLSTTDAIPPSGYLTNNGSLHLLAALPNAIYVGWLTNKEQSAVVLYELSDVFGCLNDSLPANMVSRSSECRNVSFEFPIAWWSDCVLSIEAGQNSVPTPEPWPAECYDDFKSSIYPTASYFRVNSTEGPTSDVNHVSFTTERTPETTRANRDNTAGGLNETTMRNRTRINDLDDWIPFPHPPDIPFVLTGVIIAALVFLALGAIIFSVVYKKLSRRPRRSEYALTSTSIENDAARKLSLSPKNPE</sequence>
<dbReference type="KEGG" id="vg:80541423"/>
<dbReference type="RefSeq" id="YP_010802650.1">
    <property type="nucleotide sequence ID" value="NC_077028.1"/>
</dbReference>
<feature type="compositionally biased region" description="Basic and acidic residues" evidence="1">
    <location>
        <begin position="276"/>
        <end position="285"/>
    </location>
</feature>
<dbReference type="EMBL" id="MK955929">
    <property type="protein sequence ID" value="QFU14620.1"/>
    <property type="molecule type" value="Genomic_DNA"/>
</dbReference>
<reference evidence="3" key="1">
    <citation type="journal article" date="2019" name="Vet. Microbiol.">
        <title>Molecular and microscopic characterisation of a novel pathogenic herpesvirus from Indian ringneck parrots (Psittacula krameri).</title>
        <authorList>
            <person name="Sutherland M."/>
            <person name="Sarker S."/>
            <person name="Raidal S.R."/>
        </authorList>
    </citation>
    <scope>NUCLEOTIDE SEQUENCE</scope>
    <source>
        <strain evidence="3">PsHV 5</strain>
    </source>
</reference>
<keyword evidence="2" id="KW-0812">Transmembrane</keyword>
<accession>A0A5P9JSW7</accession>
<evidence type="ECO:0000313" key="4">
    <source>
        <dbReference type="Proteomes" id="UP001162227"/>
    </source>
</evidence>
<dbReference type="GeneID" id="80541423"/>
<keyword evidence="2" id="KW-1133">Transmembrane helix</keyword>
<feature type="transmembrane region" description="Helical" evidence="2">
    <location>
        <begin position="20"/>
        <end position="36"/>
    </location>
</feature>
<evidence type="ECO:0000256" key="2">
    <source>
        <dbReference type="SAM" id="Phobius"/>
    </source>
</evidence>
<evidence type="ECO:0000256" key="1">
    <source>
        <dbReference type="SAM" id="MobiDB-lite"/>
    </source>
</evidence>
<gene>
    <name evidence="3" type="primary">hypothetical protein</name>
</gene>
<reference evidence="3" key="2">
    <citation type="submission" date="2019-05" db="EMBL/GenBank/DDBJ databases">
        <authorList>
            <person name="Sutherland M."/>
            <person name="Sarker S."/>
            <person name="Raidal S.R."/>
        </authorList>
    </citation>
    <scope>NUCLEOTIDE SEQUENCE</scope>
    <source>
        <strain evidence="3">PsHV 5</strain>
    </source>
</reference>
<dbReference type="Proteomes" id="UP001162227">
    <property type="component" value="Segment"/>
</dbReference>